<gene>
    <name evidence="1" type="ORF">O4J56_15855</name>
</gene>
<dbReference type="EMBL" id="JAQFWQ010000042">
    <property type="protein sequence ID" value="MDA2812119.1"/>
    <property type="molecule type" value="Genomic_DNA"/>
</dbReference>
<keyword evidence="2" id="KW-1185">Reference proteome</keyword>
<reference evidence="1 2" key="1">
    <citation type="submission" date="2023-01" db="EMBL/GenBank/DDBJ databases">
        <title>Draft genome sequence of Nocardiopsis sp. RSe5-2 isolated from halophytes.</title>
        <authorList>
            <person name="Duangmal K."/>
            <person name="Chantavorakit T."/>
        </authorList>
    </citation>
    <scope>NUCLEOTIDE SEQUENCE [LARGE SCALE GENOMIC DNA]</scope>
    <source>
        <strain evidence="1 2">RSe5-2</strain>
    </source>
</reference>
<proteinExistence type="predicted"/>
<organism evidence="1 2">
    <name type="scientific">Nocardiopsis endophytica</name>
    <dbReference type="NCBI Taxonomy" id="3018445"/>
    <lineage>
        <taxon>Bacteria</taxon>
        <taxon>Bacillati</taxon>
        <taxon>Actinomycetota</taxon>
        <taxon>Actinomycetes</taxon>
        <taxon>Streptosporangiales</taxon>
        <taxon>Nocardiopsidaceae</taxon>
        <taxon>Nocardiopsis</taxon>
    </lineage>
</organism>
<sequence>MAEIFDRREEIPLDGRDADIGRLATRLRSAGWRVAQGDGDRIDAVHGSRFTFRMFGCYTQIGRRNLPARLEIRREGAASALLSVRLYSDEGWYLFYVSEVTTAYEELLHKTLETVRDA</sequence>
<evidence type="ECO:0000313" key="2">
    <source>
        <dbReference type="Proteomes" id="UP001527866"/>
    </source>
</evidence>
<protein>
    <submittedName>
        <fullName evidence="1">Uncharacterized protein</fullName>
    </submittedName>
</protein>
<dbReference type="RefSeq" id="WP_270686574.1">
    <property type="nucleotide sequence ID" value="NZ_JAQFWQ010000042.1"/>
</dbReference>
<name>A0ABT4U6M2_9ACTN</name>
<accession>A0ABT4U6M2</accession>
<evidence type="ECO:0000313" key="1">
    <source>
        <dbReference type="EMBL" id="MDA2812119.1"/>
    </source>
</evidence>
<dbReference type="Proteomes" id="UP001527866">
    <property type="component" value="Unassembled WGS sequence"/>
</dbReference>
<comment type="caution">
    <text evidence="1">The sequence shown here is derived from an EMBL/GenBank/DDBJ whole genome shotgun (WGS) entry which is preliminary data.</text>
</comment>